<keyword evidence="10" id="KW-1185">Reference proteome</keyword>
<dbReference type="Proteomes" id="UP001597273">
    <property type="component" value="Unassembled WGS sequence"/>
</dbReference>
<keyword evidence="4" id="KW-1003">Cell membrane</keyword>
<evidence type="ECO:0000256" key="6">
    <source>
        <dbReference type="ARBA" id="ARBA00022840"/>
    </source>
</evidence>
<dbReference type="InterPro" id="IPR013563">
    <property type="entry name" value="Oligopep_ABC_C"/>
</dbReference>
<evidence type="ECO:0000256" key="7">
    <source>
        <dbReference type="ARBA" id="ARBA00023136"/>
    </source>
</evidence>
<evidence type="ECO:0000256" key="5">
    <source>
        <dbReference type="ARBA" id="ARBA00022741"/>
    </source>
</evidence>
<dbReference type="Gene3D" id="3.40.50.300">
    <property type="entry name" value="P-loop containing nucleotide triphosphate hydrolases"/>
    <property type="match status" value="1"/>
</dbReference>
<dbReference type="Pfam" id="PF08352">
    <property type="entry name" value="oligo_HPY"/>
    <property type="match status" value="1"/>
</dbReference>
<reference evidence="10" key="1">
    <citation type="journal article" date="2019" name="Int. J. Syst. Evol. Microbiol.">
        <title>The Global Catalogue of Microorganisms (GCM) 10K type strain sequencing project: providing services to taxonomists for standard genome sequencing and annotation.</title>
        <authorList>
            <consortium name="The Broad Institute Genomics Platform"/>
            <consortium name="The Broad Institute Genome Sequencing Center for Infectious Disease"/>
            <person name="Wu L."/>
            <person name="Ma J."/>
        </authorList>
    </citation>
    <scope>NUCLEOTIDE SEQUENCE [LARGE SCALE GENOMIC DNA]</scope>
    <source>
        <strain evidence="10">CGMCC 1.15475</strain>
    </source>
</reference>
<dbReference type="PANTHER" id="PTHR43297:SF2">
    <property type="entry name" value="DIPEPTIDE TRANSPORT ATP-BINDING PROTEIN DPPD"/>
    <property type="match status" value="1"/>
</dbReference>
<dbReference type="InterPro" id="IPR017871">
    <property type="entry name" value="ABC_transporter-like_CS"/>
</dbReference>
<comment type="similarity">
    <text evidence="2">Belongs to the ABC transporter superfamily.</text>
</comment>
<dbReference type="NCBIfam" id="TIGR01727">
    <property type="entry name" value="oligo_HPY"/>
    <property type="match status" value="1"/>
</dbReference>
<dbReference type="PROSITE" id="PS00211">
    <property type="entry name" value="ABC_TRANSPORTER_1"/>
    <property type="match status" value="1"/>
</dbReference>
<dbReference type="InterPro" id="IPR050388">
    <property type="entry name" value="ABC_Ni/Peptide_Import"/>
</dbReference>
<evidence type="ECO:0000313" key="9">
    <source>
        <dbReference type="EMBL" id="MFD1861411.1"/>
    </source>
</evidence>
<evidence type="ECO:0000259" key="8">
    <source>
        <dbReference type="PROSITE" id="PS50893"/>
    </source>
</evidence>
<dbReference type="SUPFAM" id="SSF52540">
    <property type="entry name" value="P-loop containing nucleoside triphosphate hydrolases"/>
    <property type="match status" value="1"/>
</dbReference>
<dbReference type="PROSITE" id="PS50893">
    <property type="entry name" value="ABC_TRANSPORTER_2"/>
    <property type="match status" value="1"/>
</dbReference>
<dbReference type="EMBL" id="JBHUFW010000002">
    <property type="protein sequence ID" value="MFD1861411.1"/>
    <property type="molecule type" value="Genomic_DNA"/>
</dbReference>
<keyword evidence="3" id="KW-0813">Transport</keyword>
<dbReference type="CDD" id="cd03257">
    <property type="entry name" value="ABC_NikE_OppD_transporters"/>
    <property type="match status" value="1"/>
</dbReference>
<name>A0ABW4QCV9_9BACL</name>
<evidence type="ECO:0000256" key="2">
    <source>
        <dbReference type="ARBA" id="ARBA00005417"/>
    </source>
</evidence>
<keyword evidence="6 9" id="KW-0067">ATP-binding</keyword>
<feature type="domain" description="ABC transporter" evidence="8">
    <location>
        <begin position="9"/>
        <end position="260"/>
    </location>
</feature>
<evidence type="ECO:0000256" key="1">
    <source>
        <dbReference type="ARBA" id="ARBA00004202"/>
    </source>
</evidence>
<dbReference type="RefSeq" id="WP_204891565.1">
    <property type="nucleotide sequence ID" value="NZ_JBHUFW010000002.1"/>
</dbReference>
<dbReference type="InterPro" id="IPR003593">
    <property type="entry name" value="AAA+_ATPase"/>
</dbReference>
<dbReference type="InterPro" id="IPR003439">
    <property type="entry name" value="ABC_transporter-like_ATP-bd"/>
</dbReference>
<organism evidence="9 10">
    <name type="scientific">Planococcus chinensis</name>
    <dbReference type="NCBI Taxonomy" id="272917"/>
    <lineage>
        <taxon>Bacteria</taxon>
        <taxon>Bacillati</taxon>
        <taxon>Bacillota</taxon>
        <taxon>Bacilli</taxon>
        <taxon>Bacillales</taxon>
        <taxon>Caryophanaceae</taxon>
        <taxon>Planococcus</taxon>
    </lineage>
</organism>
<dbReference type="InterPro" id="IPR027417">
    <property type="entry name" value="P-loop_NTPase"/>
</dbReference>
<keyword evidence="7" id="KW-0472">Membrane</keyword>
<sequence>MTGQNETILEVKDLKTYFYTKRGVSKAVDGIDFSLRKGETLGIVGESGCGKSITSLSILRLIPTPPGKIEGGQVLFKGRDLVSLPDNEMRKIRGNEISMIFQEPMTSLNPVIPVGEQIAEAIRLHQKMNKKEARAKAVDMLKLVGIPSPEKRAKQEPFQLSGGMRQRVMIAMALSCNPEVLIADEPTTALDVTIQAQILELIKDLQAKLGMGVIMITHDLGVVAETCNTVAVMYAGNIVEHAPTQNLFDEPKHPYTRGLLASLPKINEDKEELYTIEGSVPSSYSMPQGCRFASRCPFAESVCLQKQPELLEQPDGSKVRCWMYSDQWTGAKPQEEVFS</sequence>
<comment type="subcellular location">
    <subcellularLocation>
        <location evidence="1">Cell membrane</location>
        <topology evidence="1">Peripheral membrane protein</topology>
    </subcellularLocation>
</comment>
<evidence type="ECO:0000256" key="3">
    <source>
        <dbReference type="ARBA" id="ARBA00022448"/>
    </source>
</evidence>
<evidence type="ECO:0000256" key="4">
    <source>
        <dbReference type="ARBA" id="ARBA00022475"/>
    </source>
</evidence>
<dbReference type="PANTHER" id="PTHR43297">
    <property type="entry name" value="OLIGOPEPTIDE TRANSPORT ATP-BINDING PROTEIN APPD"/>
    <property type="match status" value="1"/>
</dbReference>
<dbReference type="SMART" id="SM00382">
    <property type="entry name" value="AAA"/>
    <property type="match status" value="1"/>
</dbReference>
<keyword evidence="5" id="KW-0547">Nucleotide-binding</keyword>
<gene>
    <name evidence="9" type="ORF">ACFSDB_00660</name>
</gene>
<evidence type="ECO:0000313" key="10">
    <source>
        <dbReference type="Proteomes" id="UP001597273"/>
    </source>
</evidence>
<comment type="caution">
    <text evidence="9">The sequence shown here is derived from an EMBL/GenBank/DDBJ whole genome shotgun (WGS) entry which is preliminary data.</text>
</comment>
<accession>A0ABW4QCV9</accession>
<proteinExistence type="inferred from homology"/>
<dbReference type="GO" id="GO:0005524">
    <property type="term" value="F:ATP binding"/>
    <property type="evidence" value="ECO:0007669"/>
    <property type="project" value="UniProtKB-KW"/>
</dbReference>
<protein>
    <submittedName>
        <fullName evidence="9">ABC transporter ATP-binding protein</fullName>
    </submittedName>
</protein>
<dbReference type="Pfam" id="PF00005">
    <property type="entry name" value="ABC_tran"/>
    <property type="match status" value="1"/>
</dbReference>